<evidence type="ECO:0000256" key="1">
    <source>
        <dbReference type="SAM" id="MobiDB-lite"/>
    </source>
</evidence>
<keyword evidence="3" id="KW-1185">Reference proteome</keyword>
<comment type="caution">
    <text evidence="2">The sequence shown here is derived from an EMBL/GenBank/DDBJ whole genome shotgun (WGS) entry which is preliminary data.</text>
</comment>
<name>A0AAV6U082_9ARAC</name>
<feature type="compositionally biased region" description="Polar residues" evidence="1">
    <location>
        <begin position="80"/>
        <end position="94"/>
    </location>
</feature>
<dbReference type="Proteomes" id="UP000827092">
    <property type="component" value="Unassembled WGS sequence"/>
</dbReference>
<evidence type="ECO:0000313" key="2">
    <source>
        <dbReference type="EMBL" id="KAG8177837.1"/>
    </source>
</evidence>
<protein>
    <submittedName>
        <fullName evidence="2">Uncharacterized protein</fullName>
    </submittedName>
</protein>
<dbReference type="EMBL" id="JAFNEN010000747">
    <property type="protein sequence ID" value="KAG8177837.1"/>
    <property type="molecule type" value="Genomic_DNA"/>
</dbReference>
<sequence>MVKITMNQQHEKHCRPCLSTPPPTSSQEFDTRRCALVKRSPPLKHCQGESHRGPKHVTHRVESVSVGGGPGSQLRGGKSSEITANGNAPPSLTSGAGGQWRRVGGGCREGACIRGTFD</sequence>
<feature type="region of interest" description="Disordered" evidence="1">
    <location>
        <begin position="42"/>
        <end position="100"/>
    </location>
</feature>
<evidence type="ECO:0000313" key="3">
    <source>
        <dbReference type="Proteomes" id="UP000827092"/>
    </source>
</evidence>
<dbReference type="AlphaFoldDB" id="A0AAV6U082"/>
<gene>
    <name evidence="2" type="ORF">JTE90_002671</name>
</gene>
<reference evidence="2 3" key="1">
    <citation type="journal article" date="2022" name="Nat. Ecol. Evol.">
        <title>A masculinizing supergene underlies an exaggerated male reproductive morph in a spider.</title>
        <authorList>
            <person name="Hendrickx F."/>
            <person name="De Corte Z."/>
            <person name="Sonet G."/>
            <person name="Van Belleghem S.M."/>
            <person name="Kostlbacher S."/>
            <person name="Vangestel C."/>
        </authorList>
    </citation>
    <scope>NUCLEOTIDE SEQUENCE [LARGE SCALE GENOMIC DNA]</scope>
    <source>
        <strain evidence="2">W744_W776</strain>
    </source>
</reference>
<organism evidence="2 3">
    <name type="scientific">Oedothorax gibbosus</name>
    <dbReference type="NCBI Taxonomy" id="931172"/>
    <lineage>
        <taxon>Eukaryota</taxon>
        <taxon>Metazoa</taxon>
        <taxon>Ecdysozoa</taxon>
        <taxon>Arthropoda</taxon>
        <taxon>Chelicerata</taxon>
        <taxon>Arachnida</taxon>
        <taxon>Araneae</taxon>
        <taxon>Araneomorphae</taxon>
        <taxon>Entelegynae</taxon>
        <taxon>Araneoidea</taxon>
        <taxon>Linyphiidae</taxon>
        <taxon>Erigoninae</taxon>
        <taxon>Oedothorax</taxon>
    </lineage>
</organism>
<proteinExistence type="predicted"/>
<accession>A0AAV6U082</accession>